<dbReference type="PANTHER" id="PTHR46555">
    <property type="entry name" value="UBIQUITIN-LIKE PROTEIN 4A"/>
    <property type="match status" value="1"/>
</dbReference>
<dbReference type="Pfam" id="PF00240">
    <property type="entry name" value="ubiquitin"/>
    <property type="match status" value="1"/>
</dbReference>
<protein>
    <submittedName>
        <fullName evidence="5">Ubiquitin-like protein 4A</fullName>
    </submittedName>
</protein>
<dbReference type="InterPro" id="IPR019956">
    <property type="entry name" value="Ubiquitin_dom"/>
</dbReference>
<dbReference type="PANTHER" id="PTHR46555:SF1">
    <property type="entry name" value="UBIQUITIN-LIKE PROTEIN 4A"/>
    <property type="match status" value="1"/>
</dbReference>
<dbReference type="InterPro" id="IPR044724">
    <property type="entry name" value="Ubl_UBL4A-like"/>
</dbReference>
<keyword evidence="2" id="KW-0963">Cytoplasm</keyword>
<dbReference type="Pfam" id="PF17840">
    <property type="entry name" value="Tugs"/>
    <property type="match status" value="1"/>
</dbReference>
<dbReference type="GeneID" id="109471247"/>
<dbReference type="KEGG" id="bbel:109471247"/>
<evidence type="ECO:0000313" key="5">
    <source>
        <dbReference type="RefSeq" id="XP_019626088.1"/>
    </source>
</evidence>
<comment type="subcellular location">
    <subcellularLocation>
        <location evidence="1">Cytoplasm</location>
        <location evidence="1">Cytosol</location>
    </subcellularLocation>
</comment>
<evidence type="ECO:0000259" key="3">
    <source>
        <dbReference type="PROSITE" id="PS50053"/>
    </source>
</evidence>
<dbReference type="InterPro" id="IPR041421">
    <property type="entry name" value="Ubl4_C_TUGS"/>
</dbReference>
<accession>A0A6P4YNW8</accession>
<keyword evidence="4" id="KW-1185">Reference proteome</keyword>
<dbReference type="OrthoDB" id="417450at2759"/>
<sequence length="153" mass="17374">MFITVKILQGRECCIEVADADSVMSVKQLVARELDVPVDQQRLVFRGKTLSDSQCLGDYNIGPDAKIHLMVRKVEKQQSSTESTDRKDTTVLWAETKKLLLKHFSPEDADKVMHNFRREFESTIASVSLDDLERMATANLQKRHFLGDQSTSS</sequence>
<name>A0A6P4YNW8_BRABE</name>
<evidence type="ECO:0000256" key="1">
    <source>
        <dbReference type="ARBA" id="ARBA00004514"/>
    </source>
</evidence>
<dbReference type="InterPro" id="IPR047154">
    <property type="entry name" value="UBL4A-like"/>
</dbReference>
<gene>
    <name evidence="5" type="primary">LOC109471247</name>
</gene>
<dbReference type="AlphaFoldDB" id="A0A6P4YNW8"/>
<dbReference type="CDD" id="cd01807">
    <property type="entry name" value="Ubl_UBL4A_like"/>
    <property type="match status" value="1"/>
</dbReference>
<dbReference type="GO" id="GO:0006620">
    <property type="term" value="P:post-translational protein targeting to endoplasmic reticulum membrane"/>
    <property type="evidence" value="ECO:0007669"/>
    <property type="project" value="InterPro"/>
</dbReference>
<proteinExistence type="predicted"/>
<dbReference type="GO" id="GO:0071816">
    <property type="term" value="P:tail-anchored membrane protein insertion into ER membrane"/>
    <property type="evidence" value="ECO:0007669"/>
    <property type="project" value="TreeGrafter"/>
</dbReference>
<dbReference type="GO" id="GO:0071818">
    <property type="term" value="C:BAT3 complex"/>
    <property type="evidence" value="ECO:0007669"/>
    <property type="project" value="TreeGrafter"/>
</dbReference>
<dbReference type="GO" id="GO:0051087">
    <property type="term" value="F:protein-folding chaperone binding"/>
    <property type="evidence" value="ECO:0007669"/>
    <property type="project" value="TreeGrafter"/>
</dbReference>
<dbReference type="RefSeq" id="XP_019626088.1">
    <property type="nucleotide sequence ID" value="XM_019770529.1"/>
</dbReference>
<dbReference type="Proteomes" id="UP000515135">
    <property type="component" value="Unplaced"/>
</dbReference>
<dbReference type="SMART" id="SM00213">
    <property type="entry name" value="UBQ"/>
    <property type="match status" value="1"/>
</dbReference>
<dbReference type="PROSITE" id="PS50053">
    <property type="entry name" value="UBIQUITIN_2"/>
    <property type="match status" value="1"/>
</dbReference>
<evidence type="ECO:0000313" key="4">
    <source>
        <dbReference type="Proteomes" id="UP000515135"/>
    </source>
</evidence>
<dbReference type="Gene3D" id="3.10.20.90">
    <property type="entry name" value="Phosphatidylinositol 3-kinase Catalytic Subunit, Chain A, domain 1"/>
    <property type="match status" value="1"/>
</dbReference>
<organism evidence="4 5">
    <name type="scientific">Branchiostoma belcheri</name>
    <name type="common">Amphioxus</name>
    <dbReference type="NCBI Taxonomy" id="7741"/>
    <lineage>
        <taxon>Eukaryota</taxon>
        <taxon>Metazoa</taxon>
        <taxon>Chordata</taxon>
        <taxon>Cephalochordata</taxon>
        <taxon>Leptocardii</taxon>
        <taxon>Amphioxiformes</taxon>
        <taxon>Branchiostomatidae</taxon>
        <taxon>Branchiostoma</taxon>
    </lineage>
</organism>
<dbReference type="InterPro" id="IPR029071">
    <property type="entry name" value="Ubiquitin-like_domsf"/>
</dbReference>
<evidence type="ECO:0000256" key="2">
    <source>
        <dbReference type="ARBA" id="ARBA00022490"/>
    </source>
</evidence>
<dbReference type="PRINTS" id="PR00348">
    <property type="entry name" value="UBIQUITIN"/>
</dbReference>
<dbReference type="SUPFAM" id="SSF54236">
    <property type="entry name" value="Ubiquitin-like"/>
    <property type="match status" value="1"/>
</dbReference>
<reference evidence="5" key="1">
    <citation type="submission" date="2025-08" db="UniProtKB">
        <authorList>
            <consortium name="RefSeq"/>
        </authorList>
    </citation>
    <scope>IDENTIFICATION</scope>
    <source>
        <tissue evidence="5">Gonad</tissue>
    </source>
</reference>
<dbReference type="InterPro" id="IPR000626">
    <property type="entry name" value="Ubiquitin-like_dom"/>
</dbReference>
<feature type="domain" description="Ubiquitin-like" evidence="3">
    <location>
        <begin position="1"/>
        <end position="73"/>
    </location>
</feature>